<dbReference type="EMBL" id="DVGC01000047">
    <property type="protein sequence ID" value="HIR05990.1"/>
    <property type="molecule type" value="Genomic_DNA"/>
</dbReference>
<organism evidence="1 2">
    <name type="scientific">Candidatus Copromonas faecavium</name>
    <name type="common">nom. illeg.</name>
    <dbReference type="NCBI Taxonomy" id="2840740"/>
    <lineage>
        <taxon>Bacteria</taxon>
        <taxon>Bacillati</taxon>
        <taxon>Bacillota</taxon>
        <taxon>Clostridia</taxon>
        <taxon>Lachnospirales</taxon>
        <taxon>Lachnospiraceae</taxon>
        <taxon>Candidatus Copromonas (nom. illeg.)</taxon>
    </lineage>
</organism>
<evidence type="ECO:0000313" key="2">
    <source>
        <dbReference type="Proteomes" id="UP000824250"/>
    </source>
</evidence>
<name>A0A9D1A5Q8_9FIRM</name>
<dbReference type="Pfam" id="PF13189">
    <property type="entry name" value="Cytidylate_kin2"/>
    <property type="match status" value="1"/>
</dbReference>
<reference evidence="1" key="1">
    <citation type="submission" date="2020-10" db="EMBL/GenBank/DDBJ databases">
        <authorList>
            <person name="Gilroy R."/>
        </authorList>
    </citation>
    <scope>NUCLEOTIDE SEQUENCE</scope>
    <source>
        <strain evidence="1">CHK180-2868</strain>
    </source>
</reference>
<dbReference type="SUPFAM" id="SSF52540">
    <property type="entry name" value="P-loop containing nucleoside triphosphate hydrolases"/>
    <property type="match status" value="1"/>
</dbReference>
<comment type="caution">
    <text evidence="1">The sequence shown here is derived from an EMBL/GenBank/DDBJ whole genome shotgun (WGS) entry which is preliminary data.</text>
</comment>
<dbReference type="Gene3D" id="3.40.50.300">
    <property type="entry name" value="P-loop containing nucleotide triphosphate hydrolases"/>
    <property type="match status" value="1"/>
</dbReference>
<protein>
    <submittedName>
        <fullName evidence="1">Cytidylate kinase-like family protein</fullName>
    </submittedName>
</protein>
<dbReference type="InterPro" id="IPR027417">
    <property type="entry name" value="P-loop_NTPase"/>
</dbReference>
<dbReference type="Proteomes" id="UP000824250">
    <property type="component" value="Unassembled WGS sequence"/>
</dbReference>
<keyword evidence="1" id="KW-0808">Transferase</keyword>
<evidence type="ECO:0000313" key="1">
    <source>
        <dbReference type="EMBL" id="HIR05990.1"/>
    </source>
</evidence>
<dbReference type="GO" id="GO:0016301">
    <property type="term" value="F:kinase activity"/>
    <property type="evidence" value="ECO:0007669"/>
    <property type="project" value="UniProtKB-KW"/>
</dbReference>
<gene>
    <name evidence="1" type="ORF">IAB28_08515</name>
</gene>
<dbReference type="AlphaFoldDB" id="A0A9D1A5Q8"/>
<reference evidence="1" key="2">
    <citation type="journal article" date="2021" name="PeerJ">
        <title>Extensive microbial diversity within the chicken gut microbiome revealed by metagenomics and culture.</title>
        <authorList>
            <person name="Gilroy R."/>
            <person name="Ravi A."/>
            <person name="Getino M."/>
            <person name="Pursley I."/>
            <person name="Horton D.L."/>
            <person name="Alikhan N.F."/>
            <person name="Baker D."/>
            <person name="Gharbi K."/>
            <person name="Hall N."/>
            <person name="Watson M."/>
            <person name="Adriaenssens E.M."/>
            <person name="Foster-Nyarko E."/>
            <person name="Jarju S."/>
            <person name="Secka A."/>
            <person name="Antonio M."/>
            <person name="Oren A."/>
            <person name="Chaudhuri R.R."/>
            <person name="La Ragione R."/>
            <person name="Hildebrand F."/>
            <person name="Pallen M.J."/>
        </authorList>
    </citation>
    <scope>NUCLEOTIDE SEQUENCE</scope>
    <source>
        <strain evidence="1">CHK180-2868</strain>
    </source>
</reference>
<sequence length="200" mass="22747">MSRVITISREFGSGGREIGFRVAKKLGIPFYDKELIAMASEDSNISEDVFHANDEVIHGKERINYEYATVDPFSSTYEIPVSDQLFVIQSKIIKLLSQEGPCVIVGRCSDMIAEDPFNVFICASLKKRVERLLSLEQDPEIDGKKMETRIRAIDAKRRDYYQYYSGNEWGKPKNYDLCLNSGKLGVERCVEVIVNTVSLE</sequence>
<proteinExistence type="predicted"/>
<accession>A0A9D1A5Q8</accession>
<keyword evidence="1" id="KW-0418">Kinase</keyword>